<dbReference type="Proteomes" id="UP000001919">
    <property type="component" value="Chromosome"/>
</dbReference>
<dbReference type="InterPro" id="IPR045935">
    <property type="entry name" value="DUF6355"/>
</dbReference>
<dbReference type="HOGENOM" id="CLU_2092094_0_0_11"/>
<keyword evidence="1" id="KW-0732">Signal</keyword>
<evidence type="ECO:0000313" key="3">
    <source>
        <dbReference type="Proteomes" id="UP000001919"/>
    </source>
</evidence>
<keyword evidence="3" id="KW-1185">Reference proteome</keyword>
<reference evidence="2 3" key="1">
    <citation type="journal article" date="2009" name="Stand. Genomic Sci.">
        <title>Complete genome sequence of Brachybacterium faecium type strain (Schefferle 6-10).</title>
        <authorList>
            <person name="Lapidus A."/>
            <person name="Pukall R."/>
            <person name="Labuttii K."/>
            <person name="Copeland A."/>
            <person name="Del Rio T.G."/>
            <person name="Nolan M."/>
            <person name="Chen F."/>
            <person name="Lucas S."/>
            <person name="Tice H."/>
            <person name="Cheng J.F."/>
            <person name="Bruce D."/>
            <person name="Goodwin L."/>
            <person name="Pitluck S."/>
            <person name="Rohde M."/>
            <person name="Goker M."/>
            <person name="Pati A."/>
            <person name="Ivanova N."/>
            <person name="Mavrommatis K."/>
            <person name="Chen A."/>
            <person name="Palaniappan K."/>
            <person name="D'haeseleer P."/>
            <person name="Chain P."/>
            <person name="Bristow J."/>
            <person name="Eisen J.A."/>
            <person name="Markowitz V."/>
            <person name="Hugenholtz P."/>
            <person name="Kyrpides N.C."/>
            <person name="Klenk H.P."/>
        </authorList>
    </citation>
    <scope>NUCLEOTIDE SEQUENCE [LARGE SCALE GENOMIC DNA]</scope>
    <source>
        <strain evidence="3">ATCC 43885 / DSM 4810 / JCM 11609 / LMG 19847 / NBRC 14762 / NCIMB 9860 / 6-10</strain>
    </source>
</reference>
<gene>
    <name evidence="2" type="ordered locus">Bfae_22100</name>
</gene>
<evidence type="ECO:0000313" key="2">
    <source>
        <dbReference type="EMBL" id="ACU86011.1"/>
    </source>
</evidence>
<dbReference type="EMBL" id="CP001643">
    <property type="protein sequence ID" value="ACU86011.1"/>
    <property type="molecule type" value="Genomic_DNA"/>
</dbReference>
<dbReference type="AlphaFoldDB" id="C7MEK4"/>
<sequence>MKAVKPAIASMLAAATLGTGFAATTTPAHALECGYSEVQEKYNSSLAISLPWVGTVDPFGGTRMVAHWGNCGDQNQKIRIDTKNGPKDLCVTPGDTRLGFSRNDQKVTGAVKLGGC</sequence>
<feature type="signal peptide" evidence="1">
    <location>
        <begin position="1"/>
        <end position="30"/>
    </location>
</feature>
<accession>C7MEK4</accession>
<dbReference type="KEGG" id="bfa:Bfae_22100"/>
<protein>
    <recommendedName>
        <fullName evidence="4">Secreted protein</fullName>
    </recommendedName>
</protein>
<feature type="chain" id="PRO_5002980011" description="Secreted protein" evidence="1">
    <location>
        <begin position="31"/>
        <end position="116"/>
    </location>
</feature>
<organism evidence="2 3">
    <name type="scientific">Brachybacterium faecium (strain ATCC 43885 / DSM 4810 / JCM 11609 / LMG 19847 / NBRC 14762 / NCIMB 9860 / 6-10)</name>
    <dbReference type="NCBI Taxonomy" id="446465"/>
    <lineage>
        <taxon>Bacteria</taxon>
        <taxon>Bacillati</taxon>
        <taxon>Actinomycetota</taxon>
        <taxon>Actinomycetes</taxon>
        <taxon>Micrococcales</taxon>
        <taxon>Dermabacteraceae</taxon>
        <taxon>Brachybacterium</taxon>
    </lineage>
</organism>
<name>C7MEK4_BRAFD</name>
<evidence type="ECO:0000256" key="1">
    <source>
        <dbReference type="SAM" id="SignalP"/>
    </source>
</evidence>
<evidence type="ECO:0008006" key="4">
    <source>
        <dbReference type="Google" id="ProtNLM"/>
    </source>
</evidence>
<dbReference type="OrthoDB" id="5148944at2"/>
<dbReference type="Pfam" id="PF19882">
    <property type="entry name" value="DUF6355"/>
    <property type="match status" value="1"/>
</dbReference>
<proteinExistence type="predicted"/>